<reference evidence="7" key="1">
    <citation type="journal article" date="2015" name="Nat. Genet.">
        <title>The pineapple genome and the evolution of CAM photosynthesis.</title>
        <authorList>
            <person name="Ming R."/>
            <person name="VanBuren R."/>
            <person name="Wai C.M."/>
            <person name="Tang H."/>
            <person name="Schatz M.C."/>
            <person name="Bowers J.E."/>
            <person name="Lyons E."/>
            <person name="Wang M.L."/>
            <person name="Chen J."/>
            <person name="Biggers E."/>
            <person name="Zhang J."/>
            <person name="Huang L."/>
            <person name="Zhang L."/>
            <person name="Miao W."/>
            <person name="Zhang J."/>
            <person name="Ye Z."/>
            <person name="Miao C."/>
            <person name="Lin Z."/>
            <person name="Wang H."/>
            <person name="Zhou H."/>
            <person name="Yim W.C."/>
            <person name="Priest H.D."/>
            <person name="Zheng C."/>
            <person name="Woodhouse M."/>
            <person name="Edger P.P."/>
            <person name="Guyot R."/>
            <person name="Guo H.B."/>
            <person name="Guo H."/>
            <person name="Zheng G."/>
            <person name="Singh R."/>
            <person name="Sharma A."/>
            <person name="Min X."/>
            <person name="Zheng Y."/>
            <person name="Lee H."/>
            <person name="Gurtowski J."/>
            <person name="Sedlazeck F.J."/>
            <person name="Harkess A."/>
            <person name="McKain M.R."/>
            <person name="Liao Z."/>
            <person name="Fang J."/>
            <person name="Liu J."/>
            <person name="Zhang X."/>
            <person name="Zhang Q."/>
            <person name="Hu W."/>
            <person name="Qin Y."/>
            <person name="Wang K."/>
            <person name="Chen L.Y."/>
            <person name="Shirley N."/>
            <person name="Lin Y.R."/>
            <person name="Liu L.Y."/>
            <person name="Hernandez A.G."/>
            <person name="Wright C.L."/>
            <person name="Bulone V."/>
            <person name="Tuskan G.A."/>
            <person name="Heath K."/>
            <person name="Zee F."/>
            <person name="Moore P.H."/>
            <person name="Sunkar R."/>
            <person name="Leebens-Mack J.H."/>
            <person name="Mockler T."/>
            <person name="Bennetzen J.L."/>
            <person name="Freeling M."/>
            <person name="Sankoff D."/>
            <person name="Paterson A.H."/>
            <person name="Zhu X."/>
            <person name="Yang X."/>
            <person name="Smith J.A."/>
            <person name="Cushman J.C."/>
            <person name="Paull R.E."/>
            <person name="Yu Q."/>
        </authorList>
    </citation>
    <scope>NUCLEOTIDE SEQUENCE [LARGE SCALE GENOMIC DNA]</scope>
    <source>
        <strain evidence="7">cv. F153</strain>
    </source>
</reference>
<name>A0A6P5G9C8_ANACO</name>
<feature type="compositionally biased region" description="Basic and acidic residues" evidence="5">
    <location>
        <begin position="1"/>
        <end position="10"/>
    </location>
</feature>
<keyword evidence="3" id="KW-0862">Zinc</keyword>
<dbReference type="AlphaFoldDB" id="A0A6P5G9C8"/>
<accession>A0A6P5G9C8</accession>
<evidence type="ECO:0000256" key="4">
    <source>
        <dbReference type="PROSITE-ProRule" id="PRU00325"/>
    </source>
</evidence>
<sequence length="749" mass="86136">MSTARERAPKENVAPVMSLTSKGSDIGSNTLVLEDSKKLNESIKDANATKDPKKDEIVADGAVKEDTTVADESLNNITLLDASLPENLQSDPKVGMYFHSEEQAYNFYNSYAKRRGFSVRKGHLSRRKDNSIRDRHYVCSNEGSRQEHRTHVTKKPRPLERTNCLARIEFKVNRDNLWVINKFFDEHNHPLASPNKIHMLRSHKRKLPVQRAIFTESDYYYGVKPTAVQESNLEESRGIVDVGVVFKNQSHCLSSKRLRDLEKGDAQFLLDFLKAKQCEDPSFFYAVQLDETERLTNCFWADARSIIDYSYFGDVVLFETTYRSSSFDLPFAPFIGINHHKQIVIFGAALLLDETVESFVWLFKTFLAAMSGKQPKTILTDQSAAITKASTMTFSSSDHQFCLWHILYNASKRVHSLFMREPTFQKEFENCIFGGCSEDGFRKEWDSLVNKHGLSTSSWLNDLYAARDKWALHYRQNSFCGTMTTKKWTEYMDNLFKIHFYRKLPLTKFMVQYFKSLAQLREKELHEDYESRQSKPVLLVEIPMLSEAAESYTRAIYSDFEFEYKSQLACLCEPVAVDGSVYTFRVSVPQKQINGIVDFNPSESTVTCSCKKFESFGILCMHALKVLNNNNILYLPPRYILKRWTKYAKEGIAYPEHHSAINSNAQESLLLRYRRVCHKAVNVAVKSALSKDALVFLEHGLDRFFEEMESLLHNIPFKQADDANVLDNMGQNSLGTSNICFEGFEFSAR</sequence>
<keyword evidence="2 4" id="KW-0863">Zinc-finger</keyword>
<organism evidence="7 8">
    <name type="scientific">Ananas comosus</name>
    <name type="common">Pineapple</name>
    <name type="synonym">Ananas ananas</name>
    <dbReference type="NCBI Taxonomy" id="4615"/>
    <lineage>
        <taxon>Eukaryota</taxon>
        <taxon>Viridiplantae</taxon>
        <taxon>Streptophyta</taxon>
        <taxon>Embryophyta</taxon>
        <taxon>Tracheophyta</taxon>
        <taxon>Spermatophyta</taxon>
        <taxon>Magnoliopsida</taxon>
        <taxon>Liliopsida</taxon>
        <taxon>Poales</taxon>
        <taxon>Bromeliaceae</taxon>
        <taxon>Bromelioideae</taxon>
        <taxon>Ananas</taxon>
    </lineage>
</organism>
<feature type="domain" description="SWIM-type" evidence="6">
    <location>
        <begin position="582"/>
        <end position="631"/>
    </location>
</feature>
<dbReference type="InterPro" id="IPR007527">
    <property type="entry name" value="Znf_SWIM"/>
</dbReference>
<dbReference type="InterPro" id="IPR004330">
    <property type="entry name" value="FAR1_DNA_bnd_dom"/>
</dbReference>
<dbReference type="GeneID" id="109719534"/>
<evidence type="ECO:0000259" key="6">
    <source>
        <dbReference type="PROSITE" id="PS50966"/>
    </source>
</evidence>
<dbReference type="RefSeq" id="XP_020101865.1">
    <property type="nucleotide sequence ID" value="XM_020246276.1"/>
</dbReference>
<evidence type="ECO:0000256" key="3">
    <source>
        <dbReference type="ARBA" id="ARBA00022833"/>
    </source>
</evidence>
<proteinExistence type="predicted"/>
<dbReference type="PROSITE" id="PS50966">
    <property type="entry name" value="ZF_SWIM"/>
    <property type="match status" value="1"/>
</dbReference>
<feature type="compositionally biased region" description="Polar residues" evidence="5">
    <location>
        <begin position="18"/>
        <end position="27"/>
    </location>
</feature>
<dbReference type="GO" id="GO:0008270">
    <property type="term" value="F:zinc ion binding"/>
    <property type="evidence" value="ECO:0007669"/>
    <property type="project" value="UniProtKB-KW"/>
</dbReference>
<dbReference type="InterPro" id="IPR018289">
    <property type="entry name" value="MULE_transposase_dom"/>
</dbReference>
<gene>
    <name evidence="8" type="primary">LOC109719534</name>
</gene>
<evidence type="ECO:0000313" key="7">
    <source>
        <dbReference type="Proteomes" id="UP000515123"/>
    </source>
</evidence>
<dbReference type="Pfam" id="PF10551">
    <property type="entry name" value="MULE"/>
    <property type="match status" value="1"/>
</dbReference>
<dbReference type="Pfam" id="PF04434">
    <property type="entry name" value="SWIM"/>
    <property type="match status" value="1"/>
</dbReference>
<keyword evidence="7" id="KW-1185">Reference proteome</keyword>
<evidence type="ECO:0000256" key="2">
    <source>
        <dbReference type="ARBA" id="ARBA00022771"/>
    </source>
</evidence>
<dbReference type="Pfam" id="PF03101">
    <property type="entry name" value="FAR1"/>
    <property type="match status" value="1"/>
</dbReference>
<evidence type="ECO:0000256" key="1">
    <source>
        <dbReference type="ARBA" id="ARBA00022723"/>
    </source>
</evidence>
<dbReference type="PANTHER" id="PTHR47718:SF7">
    <property type="entry name" value="PROTEIN FAR1-RELATED SEQUENCE"/>
    <property type="match status" value="1"/>
</dbReference>
<reference evidence="8" key="2">
    <citation type="submission" date="2025-08" db="UniProtKB">
        <authorList>
            <consortium name="RefSeq"/>
        </authorList>
    </citation>
    <scope>IDENTIFICATION</scope>
    <source>
        <tissue evidence="8">Leaf</tissue>
    </source>
</reference>
<dbReference type="InterPro" id="IPR006564">
    <property type="entry name" value="Znf_PMZ"/>
</dbReference>
<dbReference type="Proteomes" id="UP000515123">
    <property type="component" value="Linkage group 13"/>
</dbReference>
<evidence type="ECO:0000256" key="5">
    <source>
        <dbReference type="SAM" id="MobiDB-lite"/>
    </source>
</evidence>
<feature type="region of interest" description="Disordered" evidence="5">
    <location>
        <begin position="1"/>
        <end position="27"/>
    </location>
</feature>
<protein>
    <submittedName>
        <fullName evidence="8">Protein FAR1-RELATED SEQUENCE 5-like</fullName>
    </submittedName>
</protein>
<dbReference type="SMART" id="SM00575">
    <property type="entry name" value="ZnF_PMZ"/>
    <property type="match status" value="1"/>
</dbReference>
<keyword evidence="1" id="KW-0479">Metal-binding</keyword>
<dbReference type="PANTHER" id="PTHR47718">
    <property type="entry name" value="OS01G0519700 PROTEIN"/>
    <property type="match status" value="1"/>
</dbReference>
<evidence type="ECO:0000313" key="8">
    <source>
        <dbReference type="RefSeq" id="XP_020101865.1"/>
    </source>
</evidence>
<dbReference type="OrthoDB" id="1894539at2759"/>